<feature type="binding site" evidence="5">
    <location>
        <position position="342"/>
    </location>
    <ligand>
        <name>S-adenosyl-L-methionine</name>
        <dbReference type="ChEBI" id="CHEBI:59789"/>
    </ligand>
</feature>
<evidence type="ECO:0000256" key="5">
    <source>
        <dbReference type="PROSITE-ProRule" id="PRU01023"/>
    </source>
</evidence>
<evidence type="ECO:0000259" key="6">
    <source>
        <dbReference type="PROSITE" id="PS51686"/>
    </source>
</evidence>
<dbReference type="RefSeq" id="WP_257512546.1">
    <property type="nucleotide sequence ID" value="NZ_JANKHG010000018.1"/>
</dbReference>
<organism evidence="7 8">
    <name type="scientific">Limnobacter parvus</name>
    <dbReference type="NCBI Taxonomy" id="2939690"/>
    <lineage>
        <taxon>Bacteria</taxon>
        <taxon>Pseudomonadati</taxon>
        <taxon>Pseudomonadota</taxon>
        <taxon>Betaproteobacteria</taxon>
        <taxon>Burkholderiales</taxon>
        <taxon>Burkholderiaceae</taxon>
        <taxon>Limnobacter</taxon>
    </lineage>
</organism>
<feature type="active site" description="Nucleophile" evidence="5">
    <location>
        <position position="395"/>
    </location>
</feature>
<keyword evidence="4 5" id="KW-0694">RNA-binding</keyword>
<dbReference type="InterPro" id="IPR054728">
    <property type="entry name" value="RsmB-like_ferredoxin"/>
</dbReference>
<dbReference type="PANTHER" id="PTHR22807">
    <property type="entry name" value="NOP2 YEAST -RELATED NOL1/NOP2/FMU SUN DOMAIN-CONTAINING"/>
    <property type="match status" value="1"/>
</dbReference>
<evidence type="ECO:0000313" key="7">
    <source>
        <dbReference type="EMBL" id="MCR2747326.1"/>
    </source>
</evidence>
<evidence type="ECO:0000256" key="4">
    <source>
        <dbReference type="ARBA" id="ARBA00022884"/>
    </source>
</evidence>
<dbReference type="InterPro" id="IPR023267">
    <property type="entry name" value="RCMT"/>
</dbReference>
<comment type="caution">
    <text evidence="7">The sequence shown here is derived from an EMBL/GenBank/DDBJ whole genome shotgun (WGS) entry which is preliminary data.</text>
</comment>
<feature type="binding site" evidence="5">
    <location>
        <begin position="269"/>
        <end position="275"/>
    </location>
    <ligand>
        <name>S-adenosyl-L-methionine</name>
        <dbReference type="ChEBI" id="CHEBI:59789"/>
    </ligand>
</feature>
<comment type="caution">
    <text evidence="5">Lacks conserved residue(s) required for the propagation of feature annotation.</text>
</comment>
<dbReference type="Pfam" id="PF22458">
    <property type="entry name" value="RsmF-B_ferredox"/>
    <property type="match status" value="1"/>
</dbReference>
<dbReference type="Gene3D" id="3.40.50.150">
    <property type="entry name" value="Vaccinia Virus protein VP39"/>
    <property type="match status" value="1"/>
</dbReference>
<dbReference type="Pfam" id="PF01189">
    <property type="entry name" value="Methyltr_RsmB-F"/>
    <property type="match status" value="1"/>
</dbReference>
<evidence type="ECO:0000256" key="1">
    <source>
        <dbReference type="ARBA" id="ARBA00022603"/>
    </source>
</evidence>
<dbReference type="Gene3D" id="1.10.940.10">
    <property type="entry name" value="NusB-like"/>
    <property type="match status" value="1"/>
</dbReference>
<dbReference type="NCBIfam" id="NF008149">
    <property type="entry name" value="PRK10901.1"/>
    <property type="match status" value="1"/>
</dbReference>
<dbReference type="Proteomes" id="UP001165267">
    <property type="component" value="Unassembled WGS sequence"/>
</dbReference>
<dbReference type="PROSITE" id="PS51686">
    <property type="entry name" value="SAM_MT_RSMB_NOP"/>
    <property type="match status" value="1"/>
</dbReference>
<dbReference type="SUPFAM" id="SSF53335">
    <property type="entry name" value="S-adenosyl-L-methionine-dependent methyltransferases"/>
    <property type="match status" value="1"/>
</dbReference>
<dbReference type="GO" id="GO:0008168">
    <property type="term" value="F:methyltransferase activity"/>
    <property type="evidence" value="ECO:0007669"/>
    <property type="project" value="UniProtKB-KW"/>
</dbReference>
<dbReference type="Gene3D" id="3.30.70.1170">
    <property type="entry name" value="Sun protein, domain 3"/>
    <property type="match status" value="1"/>
</dbReference>
<dbReference type="InterPro" id="IPR029063">
    <property type="entry name" value="SAM-dependent_MTases_sf"/>
</dbReference>
<comment type="similarity">
    <text evidence="5">Belongs to the class I-like SAM-binding methyltransferase superfamily. RsmB/NOP family.</text>
</comment>
<dbReference type="EC" id="2.1.1.176" evidence="7"/>
<evidence type="ECO:0000256" key="2">
    <source>
        <dbReference type="ARBA" id="ARBA00022679"/>
    </source>
</evidence>
<feature type="binding site" evidence="5">
    <location>
        <position position="291"/>
    </location>
    <ligand>
        <name>S-adenosyl-L-methionine</name>
        <dbReference type="ChEBI" id="CHEBI:59789"/>
    </ligand>
</feature>
<accession>A0ABT1XJ66</accession>
<gene>
    <name evidence="7" type="primary">rsmB</name>
    <name evidence="7" type="ORF">NSP04_11755</name>
</gene>
<dbReference type="PRINTS" id="PR02008">
    <property type="entry name" value="RCMTFAMILY"/>
</dbReference>
<feature type="domain" description="SAM-dependent MTase RsmB/NOP-type" evidence="6">
    <location>
        <begin position="181"/>
        <end position="452"/>
    </location>
</feature>
<evidence type="ECO:0000256" key="3">
    <source>
        <dbReference type="ARBA" id="ARBA00022691"/>
    </source>
</evidence>
<name>A0ABT1XJ66_9BURK</name>
<keyword evidence="2 5" id="KW-0808">Transferase</keyword>
<protein>
    <submittedName>
        <fullName evidence="7">16S rRNA (Cytosine(967)-C(5))-methyltransferase RsmB</fullName>
        <ecNumber evidence="7">2.1.1.176</ecNumber>
    </submittedName>
</protein>
<dbReference type="EMBL" id="JANKHG010000018">
    <property type="protein sequence ID" value="MCR2747326.1"/>
    <property type="molecule type" value="Genomic_DNA"/>
</dbReference>
<evidence type="ECO:0000313" key="8">
    <source>
        <dbReference type="Proteomes" id="UP001165267"/>
    </source>
</evidence>
<dbReference type="SUPFAM" id="SSF48013">
    <property type="entry name" value="NusB-like"/>
    <property type="match status" value="1"/>
</dbReference>
<dbReference type="CDD" id="cd02440">
    <property type="entry name" value="AdoMet_MTases"/>
    <property type="match status" value="1"/>
</dbReference>
<reference evidence="7" key="1">
    <citation type="submission" date="2022-07" db="EMBL/GenBank/DDBJ databases">
        <authorList>
            <person name="Xamxidin M."/>
        </authorList>
    </citation>
    <scope>NUCLEOTIDE SEQUENCE</scope>
    <source>
        <strain evidence="7">YS8-69</strain>
    </source>
</reference>
<keyword evidence="8" id="KW-1185">Reference proteome</keyword>
<proteinExistence type="inferred from homology"/>
<dbReference type="PANTHER" id="PTHR22807:SF61">
    <property type="entry name" value="NOL1_NOP2_SUN FAMILY PROTEIN _ ANTITERMINATION NUSB DOMAIN-CONTAINING PROTEIN"/>
    <property type="match status" value="1"/>
</dbReference>
<dbReference type="InterPro" id="IPR049560">
    <property type="entry name" value="MeTrfase_RsmB-F_NOP2_cat"/>
</dbReference>
<dbReference type="InterPro" id="IPR001678">
    <property type="entry name" value="MeTrfase_RsmB-F_NOP2_dom"/>
</dbReference>
<dbReference type="InterPro" id="IPR035926">
    <property type="entry name" value="NusB-like_sf"/>
</dbReference>
<keyword evidence="3 5" id="KW-0949">S-adenosyl-L-methionine</keyword>
<sequence>MKPVHSTPPKLTEASLAFALLKAAAVLTRVLREGRSLDQALAAESKGVKSPQALGAIQDLAYFGMRNLGPGQVLTRLISGKTLLSPEPLNELMALGFGLLWDDKNPKYPAHTVVDQMVYACTGSEQFARAKGLANACLRNFLRDANTWRTKALEDPLAQHKLPVWWVEKLKSSHPDHWETILTQAQSHPPLVVRVNSRTSTPQAYADQLNVAGMQASLIGKQGVLLAKPVPVSSLPGFDLGQVSVQDSAAQLASQLLNPKNGQRILDACAAPGGKTGHLLELADIELVALDSNPQRLGSVEDNIRRIAPTLNGQWDLRLKVAQAELLDTWWDGVPFDGILADVPCTGSGVVRRHPDIPWLRRPDDIAKLSQIQHKILNALWSTLKPGGTLLLVTCSIFPEEGPLLAKAFQENHPDALAQTAPGWVLPTVSGNPDQGFDSSPDGFFFAKFEKSTTS</sequence>
<keyword evidence="1 5" id="KW-0489">Methyltransferase</keyword>
<dbReference type="GO" id="GO:0032259">
    <property type="term" value="P:methylation"/>
    <property type="evidence" value="ECO:0007669"/>
    <property type="project" value="UniProtKB-KW"/>
</dbReference>